<feature type="binding site" evidence="5">
    <location>
        <position position="272"/>
    </location>
    <ligand>
        <name>FAD</name>
        <dbReference type="ChEBI" id="CHEBI:57692"/>
    </ligand>
</feature>
<keyword evidence="3 6" id="KW-0560">Oxidoreductase</keyword>
<evidence type="ECO:0000313" key="9">
    <source>
        <dbReference type="Proteomes" id="UP000616885"/>
    </source>
</evidence>
<evidence type="ECO:0000256" key="5">
    <source>
        <dbReference type="PIRSR" id="PIRSR601613-1"/>
    </source>
</evidence>
<evidence type="ECO:0000313" key="8">
    <source>
        <dbReference type="EMBL" id="KAF9760539.1"/>
    </source>
</evidence>
<dbReference type="GO" id="GO:0097621">
    <property type="term" value="F:monoamine oxidase activity"/>
    <property type="evidence" value="ECO:0007669"/>
    <property type="project" value="UniProtKB-EC"/>
</dbReference>
<dbReference type="Gene3D" id="1.10.405.10">
    <property type="entry name" value="Guanine Nucleotide Dissociation Inhibitor, domain 1"/>
    <property type="match status" value="1"/>
</dbReference>
<dbReference type="SUPFAM" id="SSF51905">
    <property type="entry name" value="FAD/NAD(P)-binding domain"/>
    <property type="match status" value="1"/>
</dbReference>
<organism evidence="8 9">
    <name type="scientific">Bionectria ochroleuca</name>
    <name type="common">Gliocladium roseum</name>
    <dbReference type="NCBI Taxonomy" id="29856"/>
    <lineage>
        <taxon>Eukaryota</taxon>
        <taxon>Fungi</taxon>
        <taxon>Dikarya</taxon>
        <taxon>Ascomycota</taxon>
        <taxon>Pezizomycotina</taxon>
        <taxon>Sordariomycetes</taxon>
        <taxon>Hypocreomycetidae</taxon>
        <taxon>Hypocreales</taxon>
        <taxon>Bionectriaceae</taxon>
        <taxon>Clonostachys</taxon>
    </lineage>
</organism>
<name>A0A8H7NQF2_BIOOC</name>
<dbReference type="InterPro" id="IPR001613">
    <property type="entry name" value="Flavin_amine_oxidase"/>
</dbReference>
<dbReference type="Gene3D" id="3.50.50.60">
    <property type="entry name" value="FAD/NAD(P)-binding domain"/>
    <property type="match status" value="1"/>
</dbReference>
<dbReference type="AlphaFoldDB" id="A0A8H7NQF2"/>
<dbReference type="PANTHER" id="PTHR43563">
    <property type="entry name" value="AMINE OXIDASE"/>
    <property type="match status" value="1"/>
</dbReference>
<feature type="binding site" evidence="5">
    <location>
        <position position="47"/>
    </location>
    <ligand>
        <name>FAD</name>
        <dbReference type="ChEBI" id="CHEBI:57692"/>
    </ligand>
</feature>
<feature type="domain" description="Amine oxidase" evidence="7">
    <location>
        <begin position="47"/>
        <end position="478"/>
    </location>
</feature>
<dbReference type="EC" id="1.4.3.-" evidence="6"/>
<evidence type="ECO:0000256" key="2">
    <source>
        <dbReference type="ARBA" id="ARBA00005995"/>
    </source>
</evidence>
<keyword evidence="6" id="KW-0274">FAD</keyword>
<dbReference type="PRINTS" id="PR00757">
    <property type="entry name" value="AMINEOXDASEF"/>
</dbReference>
<comment type="cofactor">
    <cofactor evidence="1 6">
        <name>FAD</name>
        <dbReference type="ChEBI" id="CHEBI:57692"/>
    </cofactor>
</comment>
<protein>
    <recommendedName>
        <fullName evidence="6">Amine oxidase</fullName>
        <ecNumber evidence="6">1.4.3.-</ecNumber>
    </recommendedName>
</protein>
<dbReference type="EMBL" id="JADCTT010000001">
    <property type="protein sequence ID" value="KAF9760539.1"/>
    <property type="molecule type" value="Genomic_DNA"/>
</dbReference>
<evidence type="ECO:0000256" key="6">
    <source>
        <dbReference type="RuleBase" id="RU362067"/>
    </source>
</evidence>
<reference evidence="8" key="1">
    <citation type="submission" date="2020-10" db="EMBL/GenBank/DDBJ databases">
        <title>High-Quality Genome Resource of Clonostachys rosea strain S41 by Oxford Nanopore Long-Read Sequencing.</title>
        <authorList>
            <person name="Wang H."/>
        </authorList>
    </citation>
    <scope>NUCLEOTIDE SEQUENCE</scope>
    <source>
        <strain evidence="8">S41</strain>
    </source>
</reference>
<accession>A0A8H7NQF2</accession>
<dbReference type="Proteomes" id="UP000616885">
    <property type="component" value="Unassembled WGS sequence"/>
</dbReference>
<keyword evidence="6" id="KW-0285">Flavoprotein</keyword>
<evidence type="ECO:0000259" key="7">
    <source>
        <dbReference type="Pfam" id="PF01593"/>
    </source>
</evidence>
<gene>
    <name evidence="8" type="ORF">IM811_002233</name>
</gene>
<comment type="catalytic activity">
    <reaction evidence="4">
        <text>a secondary aliphatic amine + O2 + H2O = a primary amine + an aldehyde + H2O2</text>
        <dbReference type="Rhea" id="RHEA:26414"/>
        <dbReference type="ChEBI" id="CHEBI:15377"/>
        <dbReference type="ChEBI" id="CHEBI:15379"/>
        <dbReference type="ChEBI" id="CHEBI:16240"/>
        <dbReference type="ChEBI" id="CHEBI:17478"/>
        <dbReference type="ChEBI" id="CHEBI:58855"/>
        <dbReference type="ChEBI" id="CHEBI:65296"/>
        <dbReference type="EC" id="1.4.3.4"/>
    </reaction>
</comment>
<feature type="binding site" evidence="5">
    <location>
        <begin position="67"/>
        <end position="68"/>
    </location>
    <ligand>
        <name>FAD</name>
        <dbReference type="ChEBI" id="CHEBI:57692"/>
    </ligand>
</feature>
<evidence type="ECO:0000256" key="3">
    <source>
        <dbReference type="ARBA" id="ARBA00023002"/>
    </source>
</evidence>
<dbReference type="InterPro" id="IPR050703">
    <property type="entry name" value="Flavin_MAO"/>
</dbReference>
<comment type="similarity">
    <text evidence="2 6">Belongs to the flavin monoamine oxidase family.</text>
</comment>
<evidence type="ECO:0000256" key="4">
    <source>
        <dbReference type="ARBA" id="ARBA00048448"/>
    </source>
</evidence>
<dbReference type="PANTHER" id="PTHR43563:SF1">
    <property type="entry name" value="AMINE OXIDASE [FLAVIN-CONTAINING] B"/>
    <property type="match status" value="1"/>
</dbReference>
<dbReference type="Pfam" id="PF01593">
    <property type="entry name" value="Amino_oxidase"/>
    <property type="match status" value="1"/>
</dbReference>
<evidence type="ECO:0000256" key="1">
    <source>
        <dbReference type="ARBA" id="ARBA00001974"/>
    </source>
</evidence>
<sequence length="492" mass="54459">MPRSKEGYTWTPSGESFGLETEAVVSGTNSSQFMHTYDVIVIGAGYTGLIAARDLSRLSNAKVIILEARDRIGGRTWTASALGEDLEIGGTWFHWNQPHIFAEARRYNLHNNIKTSNGTFGPEKIYFKDRNGKVHKLSEPDVNARIEPIAQKFFSIDGLSSRELIPYPHDPFHRPSPWTRYDHLSMKDRLEQIDGPEEDKAIFEAFMGTIGSDMGSKIAFVEPLRWFALGGHTVSGMFEIIESYKFGPGGQTGFARSILNEYKGHLKFETVVEKIEETPMGVVASARDSESYKAKHVVCTIPLNCLGDIEFSPPLSPLRQEAVALGHQNKGIKVHFKLSAPETSWLAVADPNGNAPFCLVFSDHNGTGQNEGAGTYAIGFGANDRVIDKESSQDIIAGLKHHFRPDVEVAGYVSHDWVNDPFSKGTWSSWTPGCMTKYLNELQKNHGRVVMASSDWADGWRGFIDGAIERGVLAAKQIHMKLAVAGDIESRL</sequence>
<proteinExistence type="inferred from homology"/>
<comment type="caution">
    <text evidence="8">The sequence shown here is derived from an EMBL/GenBank/DDBJ whole genome shotgun (WGS) entry which is preliminary data.</text>
</comment>
<dbReference type="InterPro" id="IPR002937">
    <property type="entry name" value="Amino_oxidase"/>
</dbReference>
<dbReference type="Gene3D" id="3.90.660.10">
    <property type="match status" value="1"/>
</dbReference>
<dbReference type="InterPro" id="IPR036188">
    <property type="entry name" value="FAD/NAD-bd_sf"/>
</dbReference>